<dbReference type="InterPro" id="IPR004364">
    <property type="entry name" value="Aa-tRNA-synt_II"/>
</dbReference>
<dbReference type="Gene3D" id="3.30.1360.30">
    <property type="entry name" value="GAD-like domain"/>
    <property type="match status" value="1"/>
</dbReference>
<feature type="binding site" evidence="7">
    <location>
        <position position="367"/>
    </location>
    <ligand>
        <name>L-aspartate</name>
        <dbReference type="ChEBI" id="CHEBI:29991"/>
    </ligand>
</feature>
<keyword evidence="2 7" id="KW-0436">Ligase</keyword>
<reference evidence="9 10" key="1">
    <citation type="journal article" date="2016" name="Nat. Commun.">
        <title>Thousands of microbial genomes shed light on interconnected biogeochemical processes in an aquifer system.</title>
        <authorList>
            <person name="Anantharaman K."/>
            <person name="Brown C.T."/>
            <person name="Hug L.A."/>
            <person name="Sharon I."/>
            <person name="Castelle C.J."/>
            <person name="Probst A.J."/>
            <person name="Thomas B.C."/>
            <person name="Singh A."/>
            <person name="Wilkins M.J."/>
            <person name="Karaoz U."/>
            <person name="Brodie E.L."/>
            <person name="Williams K.H."/>
            <person name="Hubbard S.S."/>
            <person name="Banfield J.F."/>
        </authorList>
    </citation>
    <scope>NUCLEOTIDE SEQUENCE [LARGE SCALE GENOMIC DNA]</scope>
</reference>
<dbReference type="GO" id="GO:0006422">
    <property type="term" value="P:aspartyl-tRNA aminoacylation"/>
    <property type="evidence" value="ECO:0007669"/>
    <property type="project" value="UniProtKB-UniRule"/>
</dbReference>
<accession>A0A1F5NPC3</accession>
<comment type="catalytic activity">
    <reaction evidence="7">
        <text>tRNA(Asx) + L-aspartate + ATP = L-aspartyl-tRNA(Asx) + AMP + diphosphate</text>
        <dbReference type="Rhea" id="RHEA:18349"/>
        <dbReference type="Rhea" id="RHEA-COMP:9710"/>
        <dbReference type="Rhea" id="RHEA-COMP:9711"/>
        <dbReference type="ChEBI" id="CHEBI:29991"/>
        <dbReference type="ChEBI" id="CHEBI:30616"/>
        <dbReference type="ChEBI" id="CHEBI:33019"/>
        <dbReference type="ChEBI" id="CHEBI:78442"/>
        <dbReference type="ChEBI" id="CHEBI:78516"/>
        <dbReference type="ChEBI" id="CHEBI:456215"/>
        <dbReference type="EC" id="6.1.1.23"/>
    </reaction>
</comment>
<gene>
    <name evidence="7" type="primary">aspS</name>
    <name evidence="9" type="ORF">A2751_00315</name>
</gene>
<dbReference type="PANTHER" id="PTHR22594">
    <property type="entry name" value="ASPARTYL/LYSYL-TRNA SYNTHETASE"/>
    <property type="match status" value="1"/>
</dbReference>
<dbReference type="NCBIfam" id="TIGR00459">
    <property type="entry name" value="aspS_bact"/>
    <property type="match status" value="1"/>
</dbReference>
<dbReference type="Pfam" id="PF01336">
    <property type="entry name" value="tRNA_anti-codon"/>
    <property type="match status" value="1"/>
</dbReference>
<keyword evidence="6 7" id="KW-0030">Aminoacyl-tRNA synthetase</keyword>
<dbReference type="HAMAP" id="MF_00044">
    <property type="entry name" value="Asp_tRNA_synth_type1"/>
    <property type="match status" value="1"/>
</dbReference>
<evidence type="ECO:0000313" key="9">
    <source>
        <dbReference type="EMBL" id="OGE79526.1"/>
    </source>
</evidence>
<evidence type="ECO:0000256" key="4">
    <source>
        <dbReference type="ARBA" id="ARBA00022840"/>
    </source>
</evidence>
<dbReference type="InterPro" id="IPR045864">
    <property type="entry name" value="aa-tRNA-synth_II/BPL/LPL"/>
</dbReference>
<dbReference type="InterPro" id="IPR004115">
    <property type="entry name" value="GAD-like_sf"/>
</dbReference>
<feature type="site" description="Important for tRNA non-discrimination" evidence="7">
    <location>
        <position position="29"/>
    </location>
</feature>
<comment type="caution">
    <text evidence="9">The sequence shown here is derived from an EMBL/GenBank/DDBJ whole genome shotgun (WGS) entry which is preliminary data.</text>
</comment>
<evidence type="ECO:0000313" key="10">
    <source>
        <dbReference type="Proteomes" id="UP000176864"/>
    </source>
</evidence>
<dbReference type="InterPro" id="IPR047089">
    <property type="entry name" value="Asp-tRNA-ligase_1_N"/>
</dbReference>
<dbReference type="EMBL" id="MFEK01000001">
    <property type="protein sequence ID" value="OGE79526.1"/>
    <property type="molecule type" value="Genomic_DNA"/>
</dbReference>
<keyword evidence="3 7" id="KW-0547">Nucleotide-binding</keyword>
<comment type="subunit">
    <text evidence="7">Homodimer.</text>
</comment>
<dbReference type="InterPro" id="IPR004365">
    <property type="entry name" value="NA-bd_OB_tRNA"/>
</dbReference>
<dbReference type="PRINTS" id="PR01042">
    <property type="entry name" value="TRNASYNTHASP"/>
</dbReference>
<feature type="binding site" evidence="7">
    <location>
        <begin position="412"/>
        <end position="415"/>
    </location>
    <ligand>
        <name>ATP</name>
        <dbReference type="ChEBI" id="CHEBI:30616"/>
    </ligand>
</feature>
<keyword evidence="7" id="KW-0963">Cytoplasm</keyword>
<evidence type="ECO:0000256" key="6">
    <source>
        <dbReference type="ARBA" id="ARBA00023146"/>
    </source>
</evidence>
<dbReference type="STRING" id="1817824.A2751_00315"/>
<comment type="caution">
    <text evidence="7">Lacks conserved residue(s) required for the propagation of feature annotation.</text>
</comment>
<comment type="function">
    <text evidence="7">Aspartyl-tRNA synthetase with relaxed tRNA specificity since it is able to aspartylate not only its cognate tRNA(Asp) but also tRNA(Asn). Reaction proceeds in two steps: L-aspartate is first activated by ATP to form Asp-AMP and then transferred to the acceptor end of tRNA(Asp/Asn).</text>
</comment>
<dbReference type="CDD" id="cd04317">
    <property type="entry name" value="EcAspRS_like_N"/>
    <property type="match status" value="1"/>
</dbReference>
<evidence type="ECO:0000256" key="1">
    <source>
        <dbReference type="ARBA" id="ARBA00006303"/>
    </source>
</evidence>
<dbReference type="Pfam" id="PF00152">
    <property type="entry name" value="tRNA-synt_2"/>
    <property type="match status" value="1"/>
</dbReference>
<sequence>MSRTYILESLKHVDKEITINGWVDVRRDHGKLIFLDVRDVTGKIQVVVNPKVSAEAHETAGKLRSEFVVTITGKVNKRPEKLVNTDLATGTVELEATEVKILSEAKTLPFELDDTKKVNEETRLKYRYLDLRSERMAGNLKLRARVASMVRAYLNEINFIEIETPLLTKTSPEGARDFLVPSRLQPGKFYALPQAPQQYKQLLMIAGFERYYQMARAMRDEDLRGDRQLEHTQIDLEMSFVNQREVLDVVEGMYTKIAEALGKKVWKKPFPVFTHEEAAKQFGADKFDPRPENERDPNTLAFAWVVDFPLFEWDEDSKKFTFAHNPFSAPHPDHVEKLMRGEDLGNLRAQQYDLVCNGLEIASGGVRISDPKVQRKVFEIMGLTKEQTEERFGHILEAYEYGAPPHAGMAPGFDRFIMLLANEENIREVIAFPVSSSGQTSVMDAPSEADPKLLKELHIKVEIPKEKK</sequence>
<evidence type="ECO:0000256" key="5">
    <source>
        <dbReference type="ARBA" id="ARBA00022917"/>
    </source>
</evidence>
<feature type="binding site" evidence="7">
    <location>
        <position position="360"/>
    </location>
    <ligand>
        <name>ATP</name>
        <dbReference type="ChEBI" id="CHEBI:30616"/>
    </ligand>
</feature>
<dbReference type="AlphaFoldDB" id="A0A1F5NPC3"/>
<dbReference type="CDD" id="cd00777">
    <property type="entry name" value="AspRS_core"/>
    <property type="match status" value="1"/>
</dbReference>
<dbReference type="GO" id="GO:0004815">
    <property type="term" value="F:aspartate-tRNA ligase activity"/>
    <property type="evidence" value="ECO:0007669"/>
    <property type="project" value="UniProtKB-UniRule"/>
</dbReference>
<dbReference type="InterPro" id="IPR012340">
    <property type="entry name" value="NA-bd_OB-fold"/>
</dbReference>
<name>A0A1F5NPC3_9BACT</name>
<organism evidence="9 10">
    <name type="scientific">Candidatus Doudnabacteria bacterium RIFCSPHIGHO2_01_FULL_46_14</name>
    <dbReference type="NCBI Taxonomy" id="1817824"/>
    <lineage>
        <taxon>Bacteria</taxon>
        <taxon>Candidatus Doudnaibacteriota</taxon>
    </lineage>
</organism>
<dbReference type="InterPro" id="IPR002312">
    <property type="entry name" value="Asp/Asn-tRNA-synth_IIb"/>
</dbReference>
<feature type="binding site" evidence="7">
    <location>
        <position position="173"/>
    </location>
    <ligand>
        <name>L-aspartate</name>
        <dbReference type="ChEBI" id="CHEBI:29991"/>
    </ligand>
</feature>
<dbReference type="GO" id="GO:0005737">
    <property type="term" value="C:cytoplasm"/>
    <property type="evidence" value="ECO:0007669"/>
    <property type="project" value="UniProtKB-SubCell"/>
</dbReference>
<dbReference type="PANTHER" id="PTHR22594:SF5">
    <property type="entry name" value="ASPARTATE--TRNA LIGASE, MITOCHONDRIAL"/>
    <property type="match status" value="1"/>
</dbReference>
<dbReference type="SUPFAM" id="SSF50249">
    <property type="entry name" value="Nucleic acid-binding proteins"/>
    <property type="match status" value="1"/>
</dbReference>
<dbReference type="GO" id="GO:0005524">
    <property type="term" value="F:ATP binding"/>
    <property type="evidence" value="ECO:0007669"/>
    <property type="project" value="UniProtKB-UniRule"/>
</dbReference>
<comment type="similarity">
    <text evidence="1 7">Belongs to the class-II aminoacyl-tRNA synthetase family. Type 1 subfamily.</text>
</comment>
<feature type="binding site" evidence="7">
    <location>
        <begin position="219"/>
        <end position="221"/>
    </location>
    <ligand>
        <name>ATP</name>
        <dbReference type="ChEBI" id="CHEBI:30616"/>
    </ligand>
</feature>
<dbReference type="SUPFAM" id="SSF55681">
    <property type="entry name" value="Class II aaRS and biotin synthetases"/>
    <property type="match status" value="1"/>
</dbReference>
<proteinExistence type="inferred from homology"/>
<dbReference type="InterPro" id="IPR004524">
    <property type="entry name" value="Asp-tRNA-ligase_1"/>
</dbReference>
<evidence type="ECO:0000256" key="7">
    <source>
        <dbReference type="HAMAP-Rule" id="MF_00044"/>
    </source>
</evidence>
<comment type="subcellular location">
    <subcellularLocation>
        <location evidence="7">Cytoplasm</location>
    </subcellularLocation>
</comment>
<dbReference type="PROSITE" id="PS50862">
    <property type="entry name" value="AA_TRNA_LIGASE_II"/>
    <property type="match status" value="1"/>
</dbReference>
<feature type="binding site" evidence="7">
    <location>
        <position position="228"/>
    </location>
    <ligand>
        <name>ATP</name>
        <dbReference type="ChEBI" id="CHEBI:30616"/>
    </ligand>
</feature>
<feature type="region of interest" description="Aspartate" evidence="7">
    <location>
        <begin position="197"/>
        <end position="200"/>
    </location>
</feature>
<evidence type="ECO:0000259" key="8">
    <source>
        <dbReference type="PROSITE" id="PS50862"/>
    </source>
</evidence>
<evidence type="ECO:0000256" key="3">
    <source>
        <dbReference type="ARBA" id="ARBA00022741"/>
    </source>
</evidence>
<dbReference type="Proteomes" id="UP000176864">
    <property type="component" value="Unassembled WGS sequence"/>
</dbReference>
<dbReference type="GO" id="GO:0003676">
    <property type="term" value="F:nucleic acid binding"/>
    <property type="evidence" value="ECO:0007669"/>
    <property type="project" value="InterPro"/>
</dbReference>
<protein>
    <recommendedName>
        <fullName evidence="7">Aspartate--tRNA(Asp/Asn) ligase</fullName>
        <ecNumber evidence="7">6.1.1.23</ecNumber>
    </recommendedName>
    <alternativeName>
        <fullName evidence="7">Aspartyl-tRNA synthetase</fullName>
        <shortName evidence="7">AspRS</shortName>
    </alternativeName>
    <alternativeName>
        <fullName evidence="7">Non-discriminating aspartyl-tRNA synthetase</fullName>
        <shortName evidence="7">ND-AspRS</shortName>
    </alternativeName>
</protein>
<dbReference type="InterPro" id="IPR006195">
    <property type="entry name" value="aa-tRNA-synth_II"/>
</dbReference>
<feature type="binding site" evidence="7">
    <location>
        <position position="219"/>
    </location>
    <ligand>
        <name>L-aspartate</name>
        <dbReference type="ChEBI" id="CHEBI:29991"/>
    </ligand>
</feature>
<feature type="domain" description="Aminoacyl-transfer RNA synthetases class-II family profile" evidence="8">
    <location>
        <begin position="140"/>
        <end position="433"/>
    </location>
</feature>
<dbReference type="GO" id="GO:0050560">
    <property type="term" value="F:aspartate-tRNA(Asn) ligase activity"/>
    <property type="evidence" value="ECO:0007669"/>
    <property type="project" value="UniProtKB-EC"/>
</dbReference>
<dbReference type="InterPro" id="IPR047090">
    <property type="entry name" value="AspRS_core"/>
</dbReference>
<evidence type="ECO:0000256" key="2">
    <source>
        <dbReference type="ARBA" id="ARBA00022598"/>
    </source>
</evidence>
<keyword evidence="4 7" id="KW-0067">ATP-binding</keyword>
<dbReference type="EC" id="6.1.1.23" evidence="7"/>
<dbReference type="Gene3D" id="2.40.50.140">
    <property type="entry name" value="Nucleic acid-binding proteins"/>
    <property type="match status" value="1"/>
</dbReference>
<keyword evidence="5 7" id="KW-0648">Protein biosynthesis</keyword>
<feature type="binding site" evidence="7">
    <location>
        <position position="324"/>
    </location>
    <ligand>
        <name>L-aspartate</name>
        <dbReference type="ChEBI" id="CHEBI:29991"/>
    </ligand>
</feature>
<dbReference type="Gene3D" id="3.30.930.10">
    <property type="entry name" value="Bira Bifunctional Protein, Domain 2"/>
    <property type="match status" value="2"/>
</dbReference>